<keyword evidence="2" id="KW-1185">Reference proteome</keyword>
<feature type="region of interest" description="Disordered" evidence="1">
    <location>
        <begin position="71"/>
        <end position="123"/>
    </location>
</feature>
<accession>A0A915CHT1</accession>
<organism evidence="2 3">
    <name type="scientific">Parascaris univalens</name>
    <name type="common">Nematode worm</name>
    <dbReference type="NCBI Taxonomy" id="6257"/>
    <lineage>
        <taxon>Eukaryota</taxon>
        <taxon>Metazoa</taxon>
        <taxon>Ecdysozoa</taxon>
        <taxon>Nematoda</taxon>
        <taxon>Chromadorea</taxon>
        <taxon>Rhabditida</taxon>
        <taxon>Spirurina</taxon>
        <taxon>Ascaridomorpha</taxon>
        <taxon>Ascaridoidea</taxon>
        <taxon>Ascarididae</taxon>
        <taxon>Parascaris</taxon>
    </lineage>
</organism>
<evidence type="ECO:0000256" key="1">
    <source>
        <dbReference type="SAM" id="MobiDB-lite"/>
    </source>
</evidence>
<dbReference type="AlphaFoldDB" id="A0A915CHT1"/>
<reference evidence="3" key="1">
    <citation type="submission" date="2022-11" db="UniProtKB">
        <authorList>
            <consortium name="WormBaseParasite"/>
        </authorList>
    </citation>
    <scope>IDENTIFICATION</scope>
</reference>
<name>A0A915CHT1_PARUN</name>
<evidence type="ECO:0000313" key="3">
    <source>
        <dbReference type="WBParaSite" id="PgR190X_g005_t01"/>
    </source>
</evidence>
<evidence type="ECO:0000313" key="2">
    <source>
        <dbReference type="Proteomes" id="UP000887569"/>
    </source>
</evidence>
<protein>
    <submittedName>
        <fullName evidence="3">Uncharacterized protein</fullName>
    </submittedName>
</protein>
<proteinExistence type="predicted"/>
<dbReference type="Proteomes" id="UP000887569">
    <property type="component" value="Unplaced"/>
</dbReference>
<dbReference type="WBParaSite" id="PgR190X_g005_t01">
    <property type="protein sequence ID" value="PgR190X_g005_t01"/>
    <property type="gene ID" value="PgR190X_g005"/>
</dbReference>
<sequence>MRGEKLEHLTTVLEFVRMQTDVVVITTESNVHQEGSRSRQPEQEQAQVAGVSNRGAGRGYLGAWSSTMVAVQHQEQDAAPSGAAPGAGASTRSRSAPGAEQPGAGERCKQIAPGAARSSTRGNDPCYLVRKRQPGRMHCGAKRGPCAIVGLWENFPGAKVGMIPACNTRVPPGLNGDTHTARMN</sequence>
<feature type="compositionally biased region" description="Low complexity" evidence="1">
    <location>
        <begin position="78"/>
        <end position="99"/>
    </location>
</feature>
<feature type="region of interest" description="Disordered" evidence="1">
    <location>
        <begin position="29"/>
        <end position="53"/>
    </location>
</feature>